<feature type="region of interest" description="Disordered" evidence="1">
    <location>
        <begin position="82"/>
        <end position="134"/>
    </location>
</feature>
<comment type="caution">
    <text evidence="2">The sequence shown here is derived from an EMBL/GenBank/DDBJ whole genome shotgun (WGS) entry which is preliminary data.</text>
</comment>
<evidence type="ECO:0000256" key="1">
    <source>
        <dbReference type="SAM" id="MobiDB-lite"/>
    </source>
</evidence>
<feature type="compositionally biased region" description="Basic and acidic residues" evidence="1">
    <location>
        <begin position="82"/>
        <end position="91"/>
    </location>
</feature>
<proteinExistence type="predicted"/>
<sequence>MGTIGEKGLAGPDELVYDAGSDTLTLRNEHEPDGAARIRAFGGHQGATRCVPSRPCWAVWPVPKFRAVPGVRQAIGTVHLRGERDAPRGAHDAPGGAAGGVTPVRTRVSKGRRPWTAPLTRGGGGGGGVGAVSR</sequence>
<protein>
    <submittedName>
        <fullName evidence="2">Uncharacterized protein</fullName>
    </submittedName>
</protein>
<accession>A0A918WR75</accession>
<dbReference type="Proteomes" id="UP000646244">
    <property type="component" value="Unassembled WGS sequence"/>
</dbReference>
<reference evidence="2" key="1">
    <citation type="journal article" date="2014" name="Int. J. Syst. Evol. Microbiol.">
        <title>Complete genome sequence of Corynebacterium casei LMG S-19264T (=DSM 44701T), isolated from a smear-ripened cheese.</title>
        <authorList>
            <consortium name="US DOE Joint Genome Institute (JGI-PGF)"/>
            <person name="Walter F."/>
            <person name="Albersmeier A."/>
            <person name="Kalinowski J."/>
            <person name="Ruckert C."/>
        </authorList>
    </citation>
    <scope>NUCLEOTIDE SEQUENCE</scope>
    <source>
        <strain evidence="2">JCM 4633</strain>
    </source>
</reference>
<feature type="compositionally biased region" description="Gly residues" evidence="1">
    <location>
        <begin position="121"/>
        <end position="134"/>
    </location>
</feature>
<reference evidence="2" key="2">
    <citation type="submission" date="2020-09" db="EMBL/GenBank/DDBJ databases">
        <authorList>
            <person name="Sun Q."/>
            <person name="Ohkuma M."/>
        </authorList>
    </citation>
    <scope>NUCLEOTIDE SEQUENCE</scope>
    <source>
        <strain evidence="2">JCM 4633</strain>
    </source>
</reference>
<evidence type="ECO:0000313" key="3">
    <source>
        <dbReference type="Proteomes" id="UP000646244"/>
    </source>
</evidence>
<name>A0A918WR75_STRCJ</name>
<dbReference type="EMBL" id="BMVB01000022">
    <property type="protein sequence ID" value="GHC66771.1"/>
    <property type="molecule type" value="Genomic_DNA"/>
</dbReference>
<organism evidence="2 3">
    <name type="scientific">Streptomyces cinnamoneus</name>
    <name type="common">Streptoverticillium cinnamoneum</name>
    <dbReference type="NCBI Taxonomy" id="53446"/>
    <lineage>
        <taxon>Bacteria</taxon>
        <taxon>Bacillati</taxon>
        <taxon>Actinomycetota</taxon>
        <taxon>Actinomycetes</taxon>
        <taxon>Kitasatosporales</taxon>
        <taxon>Streptomycetaceae</taxon>
        <taxon>Streptomyces</taxon>
        <taxon>Streptomyces cinnamoneus group</taxon>
    </lineage>
</organism>
<dbReference type="AlphaFoldDB" id="A0A918WR75"/>
<evidence type="ECO:0000313" key="2">
    <source>
        <dbReference type="EMBL" id="GHC66771.1"/>
    </source>
</evidence>
<gene>
    <name evidence="2" type="ORF">GCM10010507_50690</name>
</gene>